<dbReference type="EMBL" id="CADEAL010002223">
    <property type="protein sequence ID" value="CAB1438968.1"/>
    <property type="molecule type" value="Genomic_DNA"/>
</dbReference>
<accession>A0A9N7YV87</accession>
<proteinExistence type="predicted"/>
<comment type="caution">
    <text evidence="2">The sequence shown here is derived from an EMBL/GenBank/DDBJ whole genome shotgun (WGS) entry which is preliminary data.</text>
</comment>
<feature type="compositionally biased region" description="Basic residues" evidence="1">
    <location>
        <begin position="30"/>
        <end position="40"/>
    </location>
</feature>
<protein>
    <submittedName>
        <fullName evidence="2">Uncharacterized protein</fullName>
    </submittedName>
</protein>
<reference evidence="2" key="1">
    <citation type="submission" date="2020-03" db="EMBL/GenBank/DDBJ databases">
        <authorList>
            <person name="Weist P."/>
        </authorList>
    </citation>
    <scope>NUCLEOTIDE SEQUENCE</scope>
</reference>
<gene>
    <name evidence="2" type="ORF">PLEPLA_LOCUS26824</name>
</gene>
<feature type="region of interest" description="Disordered" evidence="1">
    <location>
        <begin position="1"/>
        <end position="74"/>
    </location>
</feature>
<dbReference type="AlphaFoldDB" id="A0A9N7YV87"/>
<keyword evidence="3" id="KW-1185">Reference proteome</keyword>
<sequence>MVTQTDNPETGLHHLEASSYSPLQDTRHLQSNKRPRHLPPIRRDNSECTPPSLHPALLPRVPSSSSSSSSSPPLLPLPLGVRATPESGAGIWEAVIEKWEGGGGLATPPLSWWRRALIQKKRPHAIHLGRGVDLVDCSRISVIAHSHLQTPAQLRTRFNLNPPSLVQ</sequence>
<dbReference type="Proteomes" id="UP001153269">
    <property type="component" value="Unassembled WGS sequence"/>
</dbReference>
<evidence type="ECO:0000256" key="1">
    <source>
        <dbReference type="SAM" id="MobiDB-lite"/>
    </source>
</evidence>
<evidence type="ECO:0000313" key="3">
    <source>
        <dbReference type="Proteomes" id="UP001153269"/>
    </source>
</evidence>
<evidence type="ECO:0000313" key="2">
    <source>
        <dbReference type="EMBL" id="CAB1438968.1"/>
    </source>
</evidence>
<name>A0A9N7YV87_PLEPL</name>
<organism evidence="2 3">
    <name type="scientific">Pleuronectes platessa</name>
    <name type="common">European plaice</name>
    <dbReference type="NCBI Taxonomy" id="8262"/>
    <lineage>
        <taxon>Eukaryota</taxon>
        <taxon>Metazoa</taxon>
        <taxon>Chordata</taxon>
        <taxon>Craniata</taxon>
        <taxon>Vertebrata</taxon>
        <taxon>Euteleostomi</taxon>
        <taxon>Actinopterygii</taxon>
        <taxon>Neopterygii</taxon>
        <taxon>Teleostei</taxon>
        <taxon>Neoteleostei</taxon>
        <taxon>Acanthomorphata</taxon>
        <taxon>Carangaria</taxon>
        <taxon>Pleuronectiformes</taxon>
        <taxon>Pleuronectoidei</taxon>
        <taxon>Pleuronectidae</taxon>
        <taxon>Pleuronectes</taxon>
    </lineage>
</organism>
<feature type="compositionally biased region" description="Low complexity" evidence="1">
    <location>
        <begin position="57"/>
        <end position="72"/>
    </location>
</feature>